<keyword evidence="5" id="KW-1185">Reference proteome</keyword>
<reference evidence="4" key="1">
    <citation type="submission" date="2023-06" db="EMBL/GenBank/DDBJ databases">
        <title>Survivors Of The Sea: Transcriptome response of Skeletonema marinoi to long-term dormancy.</title>
        <authorList>
            <person name="Pinder M.I.M."/>
            <person name="Kourtchenko O."/>
            <person name="Robertson E.K."/>
            <person name="Larsson T."/>
            <person name="Maumus F."/>
            <person name="Osuna-Cruz C.M."/>
            <person name="Vancaester E."/>
            <person name="Stenow R."/>
            <person name="Vandepoele K."/>
            <person name="Ploug H."/>
            <person name="Bruchert V."/>
            <person name="Godhe A."/>
            <person name="Topel M."/>
        </authorList>
    </citation>
    <scope>NUCLEOTIDE SEQUENCE</scope>
    <source>
        <strain evidence="4">R05AC</strain>
    </source>
</reference>
<feature type="region of interest" description="Disordered" evidence="2">
    <location>
        <begin position="2747"/>
        <end position="2777"/>
    </location>
</feature>
<feature type="chain" id="PRO_5041995653" evidence="3">
    <location>
        <begin position="30"/>
        <end position="3370"/>
    </location>
</feature>
<keyword evidence="3" id="KW-0732">Signal</keyword>
<keyword evidence="1" id="KW-0175">Coiled coil</keyword>
<gene>
    <name evidence="4" type="ORF">QTG54_015956</name>
</gene>
<comment type="caution">
    <text evidence="4">The sequence shown here is derived from an EMBL/GenBank/DDBJ whole genome shotgun (WGS) entry which is preliminary data.</text>
</comment>
<dbReference type="Pfam" id="PF07394">
    <property type="entry name" value="DUF1501"/>
    <property type="match status" value="1"/>
</dbReference>
<feature type="compositionally biased region" description="Pro residues" evidence="2">
    <location>
        <begin position="2757"/>
        <end position="2772"/>
    </location>
</feature>
<proteinExistence type="predicted"/>
<accession>A0AAD8XTG3</accession>
<feature type="coiled-coil region" evidence="1">
    <location>
        <begin position="3257"/>
        <end position="3329"/>
    </location>
</feature>
<dbReference type="InterPro" id="IPR010869">
    <property type="entry name" value="DUF1501"/>
</dbReference>
<dbReference type="EMBL" id="JATAAI010000050">
    <property type="protein sequence ID" value="KAK1733397.1"/>
    <property type="molecule type" value="Genomic_DNA"/>
</dbReference>
<feature type="compositionally biased region" description="Low complexity" evidence="2">
    <location>
        <begin position="2747"/>
        <end position="2756"/>
    </location>
</feature>
<sequence>MAPPLHSPSSLTTMAAAILLLLPIALTTSIEFSPTAPKYSCTSLGATTTPFTPTPLPISTLYAPTTILLAPIRSDHGGNGANKMCILSSWTVDLSTKEATSEGYYVPLGKSYDNQDWIRPPGNRERVIEYNCGTATNSGDNFATGEYLCELTLPMTSTVLPTGKLDELDAPYYLTYYERSLSVRNELSRFLQRTTFGPTSAELDSLELAYVDLGGAAGPDSDISALHVATMERLQTEWIQGQQDPSTFSTGKFSSLREYYRKRLNPRSPEVYRIGESGPHPCQKHSHWRKFAFTAYDVVNSQYLRWGNNALGGFYQQQVPHKVTVETVKLSVPTGVPTGSPVLSVGGVPTMSPVEDRTVSPSISSAPTGTNIIPYGDMEGEETYITNRWPSKCTTNIINIYNTSDPSLVYSGEQSLYATGGRCFVMRQLGVCPAGRLTEAIEAGDLLRIAFMVKLTEADQVFQVNTAHYHTGKERAWSFPDDHSNIIARTHIPDANVWTKVVAYHRVGPDWTYGQPRQLLPPESCSAYQLRFMVAASYSDFILDDVRIEKVYSPVGSLAEAPPREGFISNPKFEYGHAHYKFSRSAGYVRYDPDIRQNAMILPSGKLMRQNIIDTAVEDETYQFSFLMKLVNVESVNLRIVMRMRFENNDVENGPCKREVCNFFRRALARNVHATKENNGWQRVMTNKVHLFGNYTEWDGNVDFILMQIFPSEPLPEGGEIHIADFTEEDPEIISMAPSISTSPSSSPTSLVDEDVAYIVRYAGEVRTIMRHPFQVDLTGEILPMDGSRGYNLCDADEVEGRLAEFPNRLSIMYKSNCVRLRGGNPTVDLDPTFLSHDDLNIVDLSTSPVGPINVDQTYGGDWLLQADVAADVCEAFPSPYDNDYRGADPLNPDAKPSRFNPDKPVFALLPDGTHALYDPRLIVKENTIENPLLDGGGDAVVRTTLRKNNFVANTLKNGTDADYFVFNDKNIALCSNEEPNFLNFDNCKLSYEENACVSDRNSFVDVSLAITFNEDSLAQVKIASNRSIYAVSNLRYDGTNTGGTTTDAPEAYLQLPCMDRHPRSRWIPRSDLDASSCSNTLQASSVAALKHALEVSNDENPFLRDIILWNNRDEEGCATEDKLAFGMLIMTSEGCWENVHPNYMGVYDFTNYAGIHPSSPSNITGFVDGILVYPDIHPMNYWEDLKYSSEITYVTRYGDKEIVDRFADTLELDNDPAVLVAIAQNTGKIMVKNKIHTSRGSGVLVCGSPNEVASDPLEDDYFDVVHQDSDCVGCLDAYGDYFAQKQSVWTMTLLGAEDQLCQKMAWALYELINTGTATNPHNTESNLYVYDTYTRNCFGNYFDIMKEMMFSPKMAEQFNFAMSSSQRFQFVLKNTTIYPDENYAREIMQLYTIGLHQLNDDGTPKRDQHGRVIRTYNNEDILSNARIFTGWDYTARRGNSEVLFRSHKSRMEPMRLRVNKHDFFPKSSVAGGWIGDRYPLCVDLPKHHFLKIGAKFRLLGGGSQPRFHYNNPMWEGDEGIRRFALEKDSALYQKLCNPTSSGECQYANTVTLDANIPCYGKECRIDTLIVVQVGPGTFYEYIRKACVQLSFYNGAKKVFTGVGPYLPELDTRQYTHSMCADPRLEEASRICCMGGIGQYSYKFEYHGELLNYETNEAQCLADGGSMCDPLILRAFTYRMASTRTKYNSLDPDTNLFFWTSDPCEQQVKVRSDGLIAFVHKPKYNAEVYDDTVPYVDYDFASTFIKLPWQKDSVTHNEIFPTIDNACGDGVCTLTHDDMCLCGVTTTENPVFATVPSREDALATLKIGAHDPALFSDASVTYSLLESTGEVDAYVASDAATIFATSTIFKVTNEFGETIYLKNMESGISLGTASYGMRNPPSFINLVAMTERDFDYEVDAFLTDLIRYESTAPHVSKRLTQVFGTSNPSPSYVSRVTQAFRSGSFTKGGILFGDGNYGNLAAVAAAITLDPEFMSVVGDEDPIAGQVREPLLKVMAFLRSMEFKRRPNVKFRHGLFQDMHFKIGQMVFQPPDQFSFFDPGFSPPGALGATELVSPESEVMTMSSITGITNGFFSLNTWGLVHAGNGWGTYLTKAAPVGDTSSSVGYVTYNAAGDDIYARIDDLSTLLTAGRLSPENKQVLAEAHSHFSQNYGPDRGDRVLIELLSTSPEFHTSNTLRKTGLPRALTPQPDSTSSDYKAIVYVDLFGGADSFNILTPHPDGGCYLYDDYFAARGGEKGIGLTTDDMDPIDGSSAGIPGCTKMGVHKKLSAYKDIFDEGAGIFFSNMGHLHKPVHKGNWITETQTDLFSHTSMKRESHRVDAFLEASGPGVLGRMLDILQDDGYVVAATSMDRKAQMIDGDPKTGRLADVVSSSGPRTIYEREFMNWRDGTDQLRPYLEEVHSETVENAGMFGNMWSQTFLDVWNKAETLTRSLKETQLLTEFTSRTDVGDINKSLRIVAEMIVGRNKRIDGLNRDVFYIQLRGFDHHMEVKQGLDLSLPSLNAGLKNFWNEIKAQGIQNQVLVIQGSEFGRTVSPNSNSGSDHGWGGNYFIFGGDVKGGQIFGEYPRSFSEADPTNIGRGRVMPTTSWEALWYGVNQWFGIDIPSDIETVIPNSRNFGCSVLYSDTDLFHSGTGTVAGCGGPTFTTEVNFNLAEPRYLTGEEQKLICDLAVDISADRLSEGEDDIRCYISDQTIIETADGGYIVTGEAELNFDYTINENKLNAGLAQKITKTAESFASDFVVAGATPVSEAPSVSPSSRPPSLTPPPISPPTDVPTTAAPTKSPIIFVDPGSATQEYCKSFTDKTACNLTIPSCEWDQRFKGTCYLTGTVPDKDTCITNNKPCPPPPNQCCSGRCDERLDRYHVGVRSSPNVGDDNRTDVVYFTNNLVSVDLILPSVDPNSKNGPFLRLSDNSGWLFEKKHGEAIARRLPVVKGLWAFYAEDTGTGGMQLRANPNGLRVPYYDTVYEPMQLIYCDRQVTSPVTNIASYRVQGTDGWLTEKGEGGTVFLLPENKAKTGLYAYENNETFLRLSDGCGWILVHQMNQIPIVDGNWTLVVMNSVGVAMRRLPIDRQDCKTSTLFNPEEMVRCDKKIKSTQGTTFYRVAGKEGWVFDNRGDHVMMRVYATSARGSTLSNNDDEEGGWSIEFVRGMAAAFELKEIMINEGSRVISFQTDANERINVYYTTTTVGTALNHPSQGATQLFRRRCSNEELGEIMQNPRVHTGKGYKKRPKIEERADRSGYSEVEYIDEEADYRNKLIEHEKEEEKIAEKKLMVLKKLKVFDDERAKHALEMKIKKDARTHEFEEAERQRQEANRQIQQAREAAEQRQRCTCHVCHQVFVNVHAKNQHFQAVHVFQCDYCYKEFSSMNALN</sequence>
<organism evidence="4 5">
    <name type="scientific">Skeletonema marinoi</name>
    <dbReference type="NCBI Taxonomy" id="267567"/>
    <lineage>
        <taxon>Eukaryota</taxon>
        <taxon>Sar</taxon>
        <taxon>Stramenopiles</taxon>
        <taxon>Ochrophyta</taxon>
        <taxon>Bacillariophyta</taxon>
        <taxon>Coscinodiscophyceae</taxon>
        <taxon>Thalassiosirophycidae</taxon>
        <taxon>Thalassiosirales</taxon>
        <taxon>Skeletonemataceae</taxon>
        <taxon>Skeletonema</taxon>
        <taxon>Skeletonema marinoi-dohrnii complex</taxon>
    </lineage>
</organism>
<evidence type="ECO:0000256" key="1">
    <source>
        <dbReference type="SAM" id="Coils"/>
    </source>
</evidence>
<feature type="signal peptide" evidence="3">
    <location>
        <begin position="1"/>
        <end position="29"/>
    </location>
</feature>
<dbReference type="PANTHER" id="PTHR43737:SF1">
    <property type="entry name" value="DUF1501 DOMAIN-CONTAINING PROTEIN"/>
    <property type="match status" value="1"/>
</dbReference>
<dbReference type="InterPro" id="IPR014917">
    <property type="entry name" value="DUF1800"/>
</dbReference>
<dbReference type="Pfam" id="PF08811">
    <property type="entry name" value="DUF1800"/>
    <property type="match status" value="2"/>
</dbReference>
<name>A0AAD8XTG3_9STRA</name>
<evidence type="ECO:0000313" key="4">
    <source>
        <dbReference type="EMBL" id="KAK1733397.1"/>
    </source>
</evidence>
<dbReference type="Proteomes" id="UP001224775">
    <property type="component" value="Unassembled WGS sequence"/>
</dbReference>
<evidence type="ECO:0000313" key="5">
    <source>
        <dbReference type="Proteomes" id="UP001224775"/>
    </source>
</evidence>
<dbReference type="PANTHER" id="PTHR43737">
    <property type="entry name" value="BLL7424 PROTEIN"/>
    <property type="match status" value="1"/>
</dbReference>
<evidence type="ECO:0000256" key="2">
    <source>
        <dbReference type="SAM" id="MobiDB-lite"/>
    </source>
</evidence>
<evidence type="ECO:0000256" key="3">
    <source>
        <dbReference type="SAM" id="SignalP"/>
    </source>
</evidence>
<protein>
    <submittedName>
        <fullName evidence="4">DUF1501 and DUF1800 domain-containing protein</fullName>
    </submittedName>
</protein>